<dbReference type="AlphaFoldDB" id="A0A6J4TQR1"/>
<evidence type="ECO:0000256" key="3">
    <source>
        <dbReference type="ARBA" id="ARBA00022741"/>
    </source>
</evidence>
<evidence type="ECO:0000256" key="1">
    <source>
        <dbReference type="ARBA" id="ARBA00009441"/>
    </source>
</evidence>
<evidence type="ECO:0000256" key="6">
    <source>
        <dbReference type="ARBA" id="ARBA00023204"/>
    </source>
</evidence>
<gene>
    <name evidence="9" type="ORF">AVDCRST_MAG79-681</name>
</gene>
<sequence length="138" mass="14212">MLERLTVSNLVLIREADLELGPGLTVVTGETGAGKTILLGALGLILGARADGAVVGPAAAEAYVEATFAVEPDDLADEAFEGVREVLPDDEDALVLARRVTAAGRGRALAAGRATTREALERAGERLVGVVSQHEARA</sequence>
<dbReference type="PANTHER" id="PTHR11059">
    <property type="entry name" value="DNA REPAIR PROTEIN RECN"/>
    <property type="match status" value="1"/>
</dbReference>
<keyword evidence="6" id="KW-0234">DNA repair</keyword>
<feature type="domain" description="Rad50/SbcC-type AAA" evidence="8">
    <location>
        <begin position="4"/>
        <end position="50"/>
    </location>
</feature>
<dbReference type="GO" id="GO:0009432">
    <property type="term" value="P:SOS response"/>
    <property type="evidence" value="ECO:0007669"/>
    <property type="project" value="TreeGrafter"/>
</dbReference>
<dbReference type="Pfam" id="PF13476">
    <property type="entry name" value="AAA_23"/>
    <property type="match status" value="1"/>
</dbReference>
<reference evidence="9" key="1">
    <citation type="submission" date="2020-02" db="EMBL/GenBank/DDBJ databases">
        <authorList>
            <person name="Meier V. D."/>
        </authorList>
    </citation>
    <scope>NUCLEOTIDE SEQUENCE</scope>
    <source>
        <strain evidence="9">AVDCRST_MAG79</strain>
    </source>
</reference>
<evidence type="ECO:0000256" key="2">
    <source>
        <dbReference type="ARBA" id="ARBA00021315"/>
    </source>
</evidence>
<dbReference type="GO" id="GO:0016887">
    <property type="term" value="F:ATP hydrolysis activity"/>
    <property type="evidence" value="ECO:0007669"/>
    <property type="project" value="InterPro"/>
</dbReference>
<dbReference type="EMBL" id="CADCWC010000131">
    <property type="protein sequence ID" value="CAA9528135.1"/>
    <property type="molecule type" value="Genomic_DNA"/>
</dbReference>
<proteinExistence type="inferred from homology"/>
<protein>
    <recommendedName>
        <fullName evidence="2">DNA repair protein RecN</fullName>
    </recommendedName>
    <alternativeName>
        <fullName evidence="7">Recombination protein N</fullName>
    </alternativeName>
</protein>
<evidence type="ECO:0000259" key="8">
    <source>
        <dbReference type="Pfam" id="PF13476"/>
    </source>
</evidence>
<dbReference type="GO" id="GO:0006302">
    <property type="term" value="P:double-strand break repair"/>
    <property type="evidence" value="ECO:0007669"/>
    <property type="project" value="InterPro"/>
</dbReference>
<keyword evidence="5" id="KW-0067">ATP-binding</keyword>
<keyword evidence="4" id="KW-0227">DNA damage</keyword>
<keyword evidence="3" id="KW-0547">Nucleotide-binding</keyword>
<evidence type="ECO:0000313" key="9">
    <source>
        <dbReference type="EMBL" id="CAA9528135.1"/>
    </source>
</evidence>
<evidence type="ECO:0000256" key="5">
    <source>
        <dbReference type="ARBA" id="ARBA00022840"/>
    </source>
</evidence>
<dbReference type="InterPro" id="IPR004604">
    <property type="entry name" value="DNA_recomb/repair_RecN"/>
</dbReference>
<dbReference type="InterPro" id="IPR038729">
    <property type="entry name" value="Rad50/SbcC_AAA"/>
</dbReference>
<organism evidence="9">
    <name type="scientific">uncultured Thermoleophilia bacterium</name>
    <dbReference type="NCBI Taxonomy" id="1497501"/>
    <lineage>
        <taxon>Bacteria</taxon>
        <taxon>Bacillati</taxon>
        <taxon>Actinomycetota</taxon>
        <taxon>Thermoleophilia</taxon>
        <taxon>environmental samples</taxon>
    </lineage>
</organism>
<evidence type="ECO:0000256" key="7">
    <source>
        <dbReference type="ARBA" id="ARBA00033408"/>
    </source>
</evidence>
<accession>A0A6J4TQR1</accession>
<evidence type="ECO:0000256" key="4">
    <source>
        <dbReference type="ARBA" id="ARBA00022763"/>
    </source>
</evidence>
<feature type="non-terminal residue" evidence="9">
    <location>
        <position position="138"/>
    </location>
</feature>
<name>A0A6J4TQR1_9ACTN</name>
<dbReference type="GO" id="GO:0006310">
    <property type="term" value="P:DNA recombination"/>
    <property type="evidence" value="ECO:0007669"/>
    <property type="project" value="InterPro"/>
</dbReference>
<dbReference type="SUPFAM" id="SSF52540">
    <property type="entry name" value="P-loop containing nucleoside triphosphate hydrolases"/>
    <property type="match status" value="1"/>
</dbReference>
<dbReference type="Gene3D" id="3.40.50.300">
    <property type="entry name" value="P-loop containing nucleotide triphosphate hydrolases"/>
    <property type="match status" value="1"/>
</dbReference>
<comment type="similarity">
    <text evidence="1">Belongs to the RecN family.</text>
</comment>
<dbReference type="InterPro" id="IPR027417">
    <property type="entry name" value="P-loop_NTPase"/>
</dbReference>
<dbReference type="GO" id="GO:0005524">
    <property type="term" value="F:ATP binding"/>
    <property type="evidence" value="ECO:0007669"/>
    <property type="project" value="UniProtKB-KW"/>
</dbReference>
<dbReference type="PANTHER" id="PTHR11059:SF0">
    <property type="entry name" value="DNA REPAIR PROTEIN RECN"/>
    <property type="match status" value="1"/>
</dbReference>
<dbReference type="GO" id="GO:0043590">
    <property type="term" value="C:bacterial nucleoid"/>
    <property type="evidence" value="ECO:0007669"/>
    <property type="project" value="TreeGrafter"/>
</dbReference>